<protein>
    <submittedName>
        <fullName evidence="1">Glycoside hydrolase family 99-like domain-containing protein</fullName>
    </submittedName>
</protein>
<dbReference type="EMBL" id="JASJEX010000004">
    <property type="protein sequence ID" value="MDJ1130170.1"/>
    <property type="molecule type" value="Genomic_DNA"/>
</dbReference>
<keyword evidence="2" id="KW-1185">Reference proteome</keyword>
<dbReference type="Pfam" id="PF14307">
    <property type="entry name" value="Glyco_tran_WbsX"/>
    <property type="match status" value="1"/>
</dbReference>
<sequence length="393" mass="45792">MKVIAFYLPQFHTIPENDEWWGKDFTEWVNVRKAEPLFEGHQQPRVPKGENYYNLLNPQVQAWQAQLAREAGVYGFCYYHYWFNGKLLLEKPMENMLADPSIDIPFCISWANEAWTKAWVNENQVLIPQHYGQKKEWKEHFDYLLPFFQDPRYIKNDNRPLLIIYRPEVIGCLNEMLDYWQELAREAGFDGLYLGHQYAGLDLIDGADDSRFQFDIEFQPIYGRFPKVAPGIKSKLFNAAAQVKRKTFAAYEKATGVDLDRKIGNRAERSTGPEQYSYDEVWERILTSDPVSPKSVPGGFVAWDNTPRKGRNGTVSVGACPERFREYMARQIERAKDVYHSDYIFLTAWNEWAEGSYLEPDETFGDGYLRALESALEETGEMPQGYGRKEEQA</sequence>
<evidence type="ECO:0000313" key="1">
    <source>
        <dbReference type="EMBL" id="MDJ1130170.1"/>
    </source>
</evidence>
<dbReference type="CDD" id="cd11579">
    <property type="entry name" value="Glyco_tran_WbsX"/>
    <property type="match status" value="1"/>
</dbReference>
<dbReference type="Gene3D" id="3.20.20.80">
    <property type="entry name" value="Glycosidases"/>
    <property type="match status" value="1"/>
</dbReference>
<dbReference type="PANTHER" id="PTHR41244:SF1">
    <property type="entry name" value="GLYCOSYLTRANSFERASE"/>
    <property type="match status" value="1"/>
</dbReference>
<gene>
    <name evidence="1" type="ORF">QJ043_08795</name>
</gene>
<accession>A0ABT6ZM91</accession>
<name>A0ABT6ZM91_9ACTN</name>
<dbReference type="RefSeq" id="WP_283713333.1">
    <property type="nucleotide sequence ID" value="NZ_JASJEW010000003.1"/>
</dbReference>
<evidence type="ECO:0000313" key="2">
    <source>
        <dbReference type="Proteomes" id="UP001431693"/>
    </source>
</evidence>
<reference evidence="1" key="1">
    <citation type="submission" date="2023-05" db="EMBL/GenBank/DDBJ databases">
        <title>[olsenella] sp. nov., isolated from a pig farm feces dump.</title>
        <authorList>
            <person name="Chang Y.-H."/>
        </authorList>
    </citation>
    <scope>NUCLEOTIDE SEQUENCE</scope>
    <source>
        <strain evidence="1">YH-ols2217</strain>
    </source>
</reference>
<dbReference type="Proteomes" id="UP001431693">
    <property type="component" value="Unassembled WGS sequence"/>
</dbReference>
<dbReference type="PANTHER" id="PTHR41244">
    <property type="entry name" value="RHAMNAN SYNTHESIS F"/>
    <property type="match status" value="1"/>
</dbReference>
<comment type="caution">
    <text evidence="1">The sequence shown here is derived from an EMBL/GenBank/DDBJ whole genome shotgun (WGS) entry which is preliminary data.</text>
</comment>
<organism evidence="1 2">
    <name type="scientific">Kribbibacterium absianum</name>
    <dbReference type="NCBI Taxonomy" id="3044210"/>
    <lineage>
        <taxon>Bacteria</taxon>
        <taxon>Bacillati</taxon>
        <taxon>Actinomycetota</taxon>
        <taxon>Coriobacteriia</taxon>
        <taxon>Coriobacteriales</taxon>
        <taxon>Kribbibacteriaceae</taxon>
        <taxon>Kribbibacterium</taxon>
    </lineage>
</organism>
<proteinExistence type="predicted"/>
<dbReference type="InterPro" id="IPR032719">
    <property type="entry name" value="WbsX"/>
</dbReference>